<dbReference type="PROSITE" id="PS50878">
    <property type="entry name" value="RT_POL"/>
    <property type="match status" value="1"/>
</dbReference>
<feature type="compositionally biased region" description="Basic and acidic residues" evidence="3">
    <location>
        <begin position="641"/>
        <end position="657"/>
    </location>
</feature>
<feature type="region of interest" description="Disordered" evidence="3">
    <location>
        <begin position="3145"/>
        <end position="3176"/>
    </location>
</feature>
<feature type="compositionally biased region" description="Basic residues" evidence="3">
    <location>
        <begin position="1"/>
        <end position="11"/>
    </location>
</feature>
<feature type="region of interest" description="Disordered" evidence="3">
    <location>
        <begin position="587"/>
        <end position="621"/>
    </location>
</feature>
<keyword evidence="1" id="KW-0238">DNA-binding</keyword>
<dbReference type="Gene3D" id="3.60.10.10">
    <property type="entry name" value="Endonuclease/exonuclease/phosphatase"/>
    <property type="match status" value="1"/>
</dbReference>
<dbReference type="SUPFAM" id="SSF54001">
    <property type="entry name" value="Cysteine proteinases"/>
    <property type="match status" value="1"/>
</dbReference>
<dbReference type="Pfam" id="PF12237">
    <property type="entry name" value="PCIF1_WW"/>
    <property type="match status" value="1"/>
</dbReference>
<feature type="region of interest" description="Disordered" evidence="3">
    <location>
        <begin position="634"/>
        <end position="678"/>
    </location>
</feature>
<feature type="region of interest" description="Disordered" evidence="3">
    <location>
        <begin position="1"/>
        <end position="32"/>
    </location>
</feature>
<evidence type="ECO:0000256" key="1">
    <source>
        <dbReference type="ARBA" id="ARBA00023125"/>
    </source>
</evidence>
<organism evidence="6 7">
    <name type="scientific">Cymbomonas tetramitiformis</name>
    <dbReference type="NCBI Taxonomy" id="36881"/>
    <lineage>
        <taxon>Eukaryota</taxon>
        <taxon>Viridiplantae</taxon>
        <taxon>Chlorophyta</taxon>
        <taxon>Pyramimonadophyceae</taxon>
        <taxon>Pyramimonadales</taxon>
        <taxon>Pyramimonadaceae</taxon>
        <taxon>Cymbomonas</taxon>
    </lineage>
</organism>
<dbReference type="Proteomes" id="UP001190700">
    <property type="component" value="Unassembled WGS sequence"/>
</dbReference>
<feature type="domain" description="Reverse transcriptase" evidence="4">
    <location>
        <begin position="1848"/>
        <end position="2117"/>
    </location>
</feature>
<feature type="compositionally biased region" description="Basic and acidic residues" evidence="3">
    <location>
        <begin position="1229"/>
        <end position="1243"/>
    </location>
</feature>
<evidence type="ECO:0000256" key="2">
    <source>
        <dbReference type="SAM" id="Coils"/>
    </source>
</evidence>
<feature type="coiled-coil region" evidence="2">
    <location>
        <begin position="1316"/>
        <end position="1343"/>
    </location>
</feature>
<feature type="region of interest" description="Disordered" evidence="3">
    <location>
        <begin position="476"/>
        <end position="495"/>
    </location>
</feature>
<feature type="compositionally biased region" description="Basic and acidic residues" evidence="3">
    <location>
        <begin position="3328"/>
        <end position="3339"/>
    </location>
</feature>
<dbReference type="Pfam" id="PF00078">
    <property type="entry name" value="RVT_1"/>
    <property type="match status" value="1"/>
</dbReference>
<dbReference type="PROSITE" id="PS51900">
    <property type="entry name" value="CB"/>
    <property type="match status" value="1"/>
</dbReference>
<dbReference type="PANTHER" id="PTHR33050">
    <property type="entry name" value="REVERSE TRANSCRIPTASE DOMAIN-CONTAINING PROTEIN"/>
    <property type="match status" value="1"/>
</dbReference>
<feature type="compositionally biased region" description="Low complexity" evidence="3">
    <location>
        <begin position="3264"/>
        <end position="3274"/>
    </location>
</feature>
<evidence type="ECO:0000256" key="3">
    <source>
        <dbReference type="SAM" id="MobiDB-lite"/>
    </source>
</evidence>
<gene>
    <name evidence="6" type="ORF">CYMTET_3131</name>
</gene>
<dbReference type="SUPFAM" id="SSF47823">
    <property type="entry name" value="lambda integrase-like, N-terminal domain"/>
    <property type="match status" value="1"/>
</dbReference>
<feature type="region of interest" description="Disordered" evidence="3">
    <location>
        <begin position="3218"/>
        <end position="3380"/>
    </location>
</feature>
<dbReference type="InterPro" id="IPR043502">
    <property type="entry name" value="DNA/RNA_pol_sf"/>
</dbReference>
<dbReference type="InterPro" id="IPR044068">
    <property type="entry name" value="CB"/>
</dbReference>
<feature type="compositionally biased region" description="Low complexity" evidence="3">
    <location>
        <begin position="3359"/>
        <end position="3378"/>
    </location>
</feature>
<dbReference type="EMBL" id="LGRX02000130">
    <property type="protein sequence ID" value="KAK3289452.1"/>
    <property type="molecule type" value="Genomic_DNA"/>
</dbReference>
<feature type="domain" description="Core-binding (CB)" evidence="5">
    <location>
        <begin position="4217"/>
        <end position="4311"/>
    </location>
</feature>
<comment type="caution">
    <text evidence="6">The sequence shown here is derived from an EMBL/GenBank/DDBJ whole genome shotgun (WGS) entry which is preliminary data.</text>
</comment>
<dbReference type="Gene3D" id="1.10.150.130">
    <property type="match status" value="1"/>
</dbReference>
<sequence length="4482" mass="508618">MNSRGAIKRTSRGSPLVGQKGGKGGNPPRRNRELLDEEQTGTLLRHFQGKDHAATGTFTDGAHLPQLPDDFNHCLNAFIEKYCSQHGEKTALEARAEYFSTAYPDRRLEYTQCSQGYPLENPYGVRNEKGETIYTLLQNCAEIQPSEIDEYCIPKGGQGHIVVAPLRSYGPLVVEYLQHITSAVRHFHQLGEGTMVISQENPPAIRWVGDKVAAIRLTFVKPEYAATVMSTTLAHLPIHCGKLGADNIADSERAIPRVRIAGRGGDRGGAEERQLCITSEGLKGRTLQSLEEELTGMHIIEAAMKGSWEDSVPAATALNNIRIVAASEKAAQQLETGDIKIPSLTEYDVQRIPTNRAIQHLFATEVVIVDYDRSIDYEFDADFLVTSINETLTDKLGEGQHLLPWPPSYTKPATDESVPASYLRVRKLKRGQIFSAVASEKVYAWIAGLPEKRFSIKIEHLGMRFECQHSDFSRSGKYAKSKGGGGRGTVPPTTQSADEVVQALEGRLASFAKVAKGDSKTEEEVRALRVVVERLETATAKGFKDTVKSVERVGDGVIDLTEKSKGFSELQLELQQKMVDNLIKLNSGQQLNSPQSDDSLHFRKRTKQRIASPEGEDTAMLDKERQDLEKKLASTVSAIERPADPSRQGKADADRKASQQKSKHRAQLAMKNPRQEVPQVKAVNEKSTVARGAALGTRPNRKAEQIEETGRYAEAKPQPSHIGGGTCSNEKMEGQYPKNSVTQGIFAKDGKLNMHQVDLALETLEDNPPGSTTMQEILKMLRENDKKFLEMIKEKVAKKGGTQIPVVGNGHWLLLMVGVCVVKDNSTLQAYVYDSMGMERQTRKKTAQGHTRMAEELQGAVSAWVTGNKEAMGCLEARATPMYDRHQHDAFSCGVWVIYIAELWQQWLLERNGAWIQHVYTNTLQTSRCVTLHTTEIVNKCRDRFRPKIKSAIMRENKPHAEQDTDEVELTREDPAKRTGAKQARTQGTCAADAFMREVERGRTGEQVEDTMRQQGVGIQTIMNVQEALQALQQDTEALIGETMRKLSTDGRTQIAIRDGEKWAMMMLTITRQDMQAHVWLPTGGIEKQDELLIAIDVWTILREAYDLQKVKYSGLKTHSTPPEWGKFSQGEQAIRVAGSWKYWHVDGKPGHFKLGTRNTARLQGETREMRRTTEQTTGLAEEDMKSDEPKEDGRAPTTEQHATGEATEEKNTSTTDKLVQATLRFRPISKEQANERLKKEEGTATGKKLRPPANAKKYPPPTTTTKMNKRDNEETKGSLEALKQWGGNMPKTENLNTEEMGEAQQHTINFLTWNIQGARHSLYELEEQMKKWEIDIAIVTETKTANEEIKRHFRNKKQSNICTNIPTEEGEGEESNHTAGLAVILTGEYAKPHNYTEVQVPHLRGVLTHTLLHFPGGKYLHLLGVYYPVEGKDVAEETGRGELDREAARNGIQEYVRMVTTASENAVGQTVLICGDLNATTGTPKNSRDKEWNKTLEATGLQDVGGTRETTLTWHERRNIDRMLASKAELQYYTQPTAGELTELHMSDHKMVCTTQLDLKAWGTHRPTTQKPQHAKTDRLKLPLTEAEGNTLRQTLDAAYTKELQDEMQEAINGIKTATSTRHRKRAIDYAGGVVARIMGEARDRAMMDVNLPKQAAAPEQQHGLHLPKTLRKERDGHLKERNRCRENIALWKKDIETREQVTEEARTEDFDNRTSEMRKWEQWEREQKKLATKEARKCIKEHEANRKQKTRMKMREGYWGNIKHYHKLIYKKEIENGTAPATTIQAIETMQGELVVGHQKVAQAMGEHIAWSEPYKMKEPEKGLKDTPPWLDERYKNYMKENQCKRPDQTKVNLNVDKEAYRQAVKKMKTNKAAGPMGIQNEILKQMPDRFHDQLCELMKLMVTNAIEDANLSKRNLHATYVDFENAYGSVDHKRLITTLKHLGVPPQLTEAVRDILGENEEDSMQMRAKVGDQVSEEVPIRRGILQGDSMSPLLFILYLEPLLRWLEVGDHGYQHKYATDRELRGELRTSSGAFVDDLIILTKLMTGMEQQLKKLSAFGDWSGLRINEDKTKITGVEHGNKNVKESRHQGVKCGSRTLKVLKAGDTYKYLGVLLNMLGTWKEEKRKSLRELKRRIDALLATPLTQRQKEYSLKSAILGKFKYGLHLGIYTQGEIQQAENQLGAAMKRIYGLPANGTPNELNTEEKEEYGLGLQSLQAIYAQEVYTGLAGAVQSEEDKGAQMGYGKRERNLQTRQRMSQVSRSTAGLLEKHFEERGHSSTRSKLKMGLQTQTNTLRKMNALNEYGIRVKGVGTHMQELGKETLPIMRQLGKAKRVYTNAEMEGTTRTTKHQRIMDTEYRDPQSQPATTGFEKMGTVNVIQETKTQQATKQINFTKLLTLFRNYPDLKNLTTADGKSAIPIETLKATGGRKHDTKTATKIAQGMLHLYPYICEAQPNDIKKPGDHWDHVWNRRLKPEYIQERKTGELERYTKSTVSMENISDWPAQIKALHEAGNSLKDILQLVSMYPLANQTKHFEQSEVEWTEHEKEVLGIETDQEKEEDDVMTTRHPRGRVKRKSGQQDRGQWSTQEDRMDMLGQEGNYTPAGILATRQYLQNYTDSTSKVTQYEIRWTDGEGNEQTTWSTEETVRTHLLKHNLSSDQGWKNLVEEWKNDKRDKRTKREPAEEILAGQPNGEQRYWKEVTHLEICTRETNPDQDIRHIPGVKDRQLRTEGDTTYCYEPEGSLIGTLSTVKARELYDRYAEAVGDSTAQRPTEKQLAKRLKLSVEHKIHVNTFEEEIAQLLIRYSSKAEMKHRKRNLQNHWTFPPEMMEAVHTAMGVQTEVFASPLNVHRDTRTYYSQYPRDSVFGAVGSAWEEQWEKLGSYQFNPEYTAGDLYKALKKAINSTKTAEPVLGVGIYPTYAKSPYRKLLNKHMGYRVHELLEIKEGQFTFLPPDHWMQGNLQKPKQCNWNMRILVVANAAGWRKYCPDALKTHDIFSKALLKCPQSKVRTIGRACYIHRPLTLKDADRRPRSITEWEKDCVIDSAPWMNHELPVMQALPGGHLENHTEKIIDRWMEDREKEGEHRGGDRGPRPTTMDVLRANTTWSREEINRDALRRWALQFTGPDTTDEHINGDQWLQWERGEKEKAEPPPESRWDNQGKGYPEPHRRHNRNNMLYTDGSQRKVKKENGEVEEVTAAEEWETKRQRIERTEAEYAQKNREPTEIETAWADTWPDEPEWQQEQEEELELQRMERLEEEALIQEQQVQTAQQAKQKRGQGRESTRGVEMNKEQAWKTRTIQKEEALEQGERQKRRRTQSQAKPDQPALREAEGPREAQGETAQGSTQKLKLPETQNVDTTTQQDTAAELREMAQQQEEAQEEWRALQEMVQDQEAAQKEVHQVKEWRKSSREKILTATQEKPEKYMQHLKGSERGLLTQERGVNDRGGRVAEVAEAQTGVNVQSRTGLATWVQAGMEGGAEGWLGSGSASGRVQALKRHFSAKTNLGFGFGFVACLPYMDDFLLMTSSEEEAYELRQRVEHVLNRLGLKRNERKGQWVPVQVVEHLGLEVDFKEGVFRVTHARLKKITSKATNLLCEASQERRWVPAWKLPATPRSTGSICQSVYLAVPAVRLYFVLTKERTWGAKLHSDSSLFTWGGVLNLKLEARGFWDDELRQLHITHLELEAVFKAVQAFLRELQGKVVRLYCNNQAVVAMLAHFTSRNPDLMRRMRRLWSLLDLNDIELQARYITSKANEWADRLSRDTAIDDWKLNRRWLDWAQAEWGEHTVDRFASEISAHAAAEVLRPVVGSSLRGGAGGTVMAPYWPGQSWFRELEEIAEEVVMLPRRRDLFAPSRLDGSELLGASSWDAIMFRIPVYWPLDDDWYKGTVTDVASIQYGDADKEWLQLSEELRRPERLEAEENNNVAPVGEWTSALRERWRGELGMSRFTELAVQIQKQALKETTRGNYLQSQIEVASRPRCSRAYLSAIYNYHEDMGWLGPVKGRSVSRAVKGMVRLQVAASEATGVTVTECTWLPAKHVRTVHDAALTLEPDDRDQIQWLQACTYVVLTFVSFGRPATGTSLRQQENVLMDEDGVTVVLTREKGKNHKLKKDEAWRCESPGWTPPIGVPGSFWRLPGDRACSPGSDTDLGNEWLQRALDSVGCVPPEGGHFLAHSTRKGATTCARAVGVVMEKVCFLGGWAQLLAAVQAYIDLTAVLDQAMRSYFGRLAPQGISAEIQAAALEKSTADNYERHWKKFVNFCTEENLQWLPVTAATVQLYMAALQKLGTVKATSLQPYLSAINCFHEDFDFQGPAKGRAVTRAVKGSTAMQTAAAEQQNVTDETVRTYLPASAVRPQTATAMLRESLLRDSIGLSIVLEKEKGKNHLLSKRRLCIPPGGMAELHELLDRWEQTRDEDWLQAASTSRQQKQQTRPATGGCLHAYIDPTAVADANMVYYFGWLTPGSQQTAAPMEKESAGTDL</sequence>
<feature type="region of interest" description="Disordered" evidence="3">
    <location>
        <begin position="957"/>
        <end position="987"/>
    </location>
</feature>
<feature type="compositionally biased region" description="Basic residues" evidence="3">
    <location>
        <begin position="2569"/>
        <end position="2579"/>
    </location>
</feature>
<dbReference type="GO" id="GO:0003677">
    <property type="term" value="F:DNA binding"/>
    <property type="evidence" value="ECO:0007669"/>
    <property type="project" value="UniProtKB-KW"/>
</dbReference>
<feature type="region of interest" description="Disordered" evidence="3">
    <location>
        <begin position="1155"/>
        <end position="1276"/>
    </location>
</feature>
<dbReference type="SUPFAM" id="SSF56219">
    <property type="entry name" value="DNase I-like"/>
    <property type="match status" value="1"/>
</dbReference>
<feature type="compositionally biased region" description="Basic and acidic residues" evidence="3">
    <location>
        <begin position="3145"/>
        <end position="3160"/>
    </location>
</feature>
<dbReference type="CDD" id="cd09275">
    <property type="entry name" value="RNase_HI_RT_DIRS1"/>
    <property type="match status" value="1"/>
</dbReference>
<dbReference type="Pfam" id="PF02899">
    <property type="entry name" value="Phage_int_SAM_1"/>
    <property type="match status" value="1"/>
</dbReference>
<feature type="compositionally biased region" description="Basic and acidic residues" evidence="3">
    <location>
        <begin position="701"/>
        <end position="714"/>
    </location>
</feature>
<feature type="compositionally biased region" description="Basic and acidic residues" evidence="3">
    <location>
        <begin position="3280"/>
        <end position="3312"/>
    </location>
</feature>
<feature type="compositionally biased region" description="Basic and acidic residues" evidence="3">
    <location>
        <begin position="1165"/>
        <end position="1174"/>
    </location>
</feature>
<name>A0AAE0H3X3_9CHLO</name>
<feature type="region of interest" description="Disordered" evidence="3">
    <location>
        <begin position="695"/>
        <end position="722"/>
    </location>
</feature>
<dbReference type="GO" id="GO:0015074">
    <property type="term" value="P:DNA integration"/>
    <property type="evidence" value="ECO:0007669"/>
    <property type="project" value="InterPro"/>
</dbReference>
<dbReference type="Gene3D" id="3.40.395.10">
    <property type="entry name" value="Adenoviral Proteinase, Chain A"/>
    <property type="match status" value="1"/>
</dbReference>
<dbReference type="InterPro" id="IPR022035">
    <property type="entry name" value="PCIF1_WW"/>
</dbReference>
<feature type="compositionally biased region" description="Polar residues" evidence="3">
    <location>
        <begin position="3341"/>
        <end position="3358"/>
    </location>
</feature>
<dbReference type="InterPro" id="IPR036691">
    <property type="entry name" value="Endo/exonu/phosph_ase_sf"/>
</dbReference>
<dbReference type="InterPro" id="IPR052055">
    <property type="entry name" value="Hepadnavirus_pol/RT"/>
</dbReference>
<dbReference type="SUPFAM" id="SSF56672">
    <property type="entry name" value="DNA/RNA polymerases"/>
    <property type="match status" value="2"/>
</dbReference>
<evidence type="ECO:0000259" key="4">
    <source>
        <dbReference type="PROSITE" id="PS50878"/>
    </source>
</evidence>
<dbReference type="PANTHER" id="PTHR33050:SF7">
    <property type="entry name" value="RIBONUCLEASE H"/>
    <property type="match status" value="1"/>
</dbReference>
<reference evidence="6 7" key="1">
    <citation type="journal article" date="2015" name="Genome Biol. Evol.">
        <title>Comparative Genomics of a Bacterivorous Green Alga Reveals Evolutionary Causalities and Consequences of Phago-Mixotrophic Mode of Nutrition.</title>
        <authorList>
            <person name="Burns J.A."/>
            <person name="Paasch A."/>
            <person name="Narechania A."/>
            <person name="Kim E."/>
        </authorList>
    </citation>
    <scope>NUCLEOTIDE SEQUENCE [LARGE SCALE GENOMIC DNA]</scope>
    <source>
        <strain evidence="6 7">PLY_AMNH</strain>
    </source>
</reference>
<proteinExistence type="predicted"/>
<keyword evidence="2" id="KW-0175">Coiled coil</keyword>
<dbReference type="InterPro" id="IPR004107">
    <property type="entry name" value="Integrase_SAM-like_N"/>
</dbReference>
<accession>A0AAE0H3X3</accession>
<feature type="region of interest" description="Disordered" evidence="3">
    <location>
        <begin position="2558"/>
        <end position="2590"/>
    </location>
</feature>
<feature type="compositionally biased region" description="Polar residues" evidence="3">
    <location>
        <begin position="587"/>
        <end position="597"/>
    </location>
</feature>
<feature type="compositionally biased region" description="Basic and acidic residues" evidence="3">
    <location>
        <begin position="1183"/>
        <end position="1195"/>
    </location>
</feature>
<evidence type="ECO:0000313" key="6">
    <source>
        <dbReference type="EMBL" id="KAK3289452.1"/>
    </source>
</evidence>
<keyword evidence="7" id="KW-1185">Reference proteome</keyword>
<evidence type="ECO:0000313" key="7">
    <source>
        <dbReference type="Proteomes" id="UP001190700"/>
    </source>
</evidence>
<feature type="compositionally biased region" description="Acidic residues" evidence="3">
    <location>
        <begin position="3235"/>
        <end position="3249"/>
    </location>
</feature>
<evidence type="ECO:0000259" key="5">
    <source>
        <dbReference type="PROSITE" id="PS51900"/>
    </source>
</evidence>
<dbReference type="InterPro" id="IPR038765">
    <property type="entry name" value="Papain-like_cys_pep_sf"/>
</dbReference>
<dbReference type="InterPro" id="IPR010998">
    <property type="entry name" value="Integrase_recombinase_N"/>
</dbReference>
<protein>
    <recommendedName>
        <fullName evidence="8">Reverse transcriptase domain-containing protein</fullName>
    </recommendedName>
</protein>
<dbReference type="InterPro" id="IPR000477">
    <property type="entry name" value="RT_dom"/>
</dbReference>
<evidence type="ECO:0008006" key="8">
    <source>
        <dbReference type="Google" id="ProtNLM"/>
    </source>
</evidence>
<feature type="compositionally biased region" description="Basic and acidic residues" evidence="3">
    <location>
        <begin position="957"/>
        <end position="977"/>
    </location>
</feature>
<dbReference type="CDD" id="cd01650">
    <property type="entry name" value="RT_nLTR_like"/>
    <property type="match status" value="1"/>
</dbReference>